<feature type="region of interest" description="Disordered" evidence="1">
    <location>
        <begin position="23"/>
        <end position="43"/>
    </location>
</feature>
<comment type="caution">
    <text evidence="3">The sequence shown here is derived from an EMBL/GenBank/DDBJ whole genome shotgun (WGS) entry which is preliminary data.</text>
</comment>
<dbReference type="RefSeq" id="WP_354298318.1">
    <property type="nucleotide sequence ID" value="NZ_JBEPLU010000003.1"/>
</dbReference>
<feature type="compositionally biased region" description="Basic and acidic residues" evidence="1">
    <location>
        <begin position="23"/>
        <end position="32"/>
    </location>
</feature>
<dbReference type="Proteomes" id="UP001549110">
    <property type="component" value="Unassembled WGS sequence"/>
</dbReference>
<evidence type="ECO:0000313" key="3">
    <source>
        <dbReference type="EMBL" id="MET3528406.1"/>
    </source>
</evidence>
<evidence type="ECO:0000256" key="1">
    <source>
        <dbReference type="SAM" id="MobiDB-lite"/>
    </source>
</evidence>
<evidence type="ECO:0000313" key="4">
    <source>
        <dbReference type="Proteomes" id="UP001549110"/>
    </source>
</evidence>
<keyword evidence="4" id="KW-1185">Reference proteome</keyword>
<protein>
    <submittedName>
        <fullName evidence="3">Uncharacterized protein</fullName>
    </submittedName>
</protein>
<sequence length="190" mass="19799">MRRATIFLVCGLSLLAGGAAAQEKKPADEAEGRAMTSSQVGKSSLEGAITTPLRDINVLRAEAPEVLVRAAANPYARPAKLTCAALRPEIAALDDALGDDFDEAPIRKDGTRATAYGLVSTATGGLLPMRGWIRKLSGAEARDERIQNAILAGVARRAYLKGIGQAKGCKAPAAPRTVVATAARPAPKKK</sequence>
<accession>A0ABV2EMZ0</accession>
<name>A0ABV2EMZ0_9CAUL</name>
<dbReference type="EMBL" id="JBEPLU010000003">
    <property type="protein sequence ID" value="MET3528406.1"/>
    <property type="molecule type" value="Genomic_DNA"/>
</dbReference>
<keyword evidence="2" id="KW-0732">Signal</keyword>
<feature type="signal peptide" evidence="2">
    <location>
        <begin position="1"/>
        <end position="21"/>
    </location>
</feature>
<evidence type="ECO:0000256" key="2">
    <source>
        <dbReference type="SAM" id="SignalP"/>
    </source>
</evidence>
<feature type="chain" id="PRO_5045846802" evidence="2">
    <location>
        <begin position="22"/>
        <end position="190"/>
    </location>
</feature>
<proteinExistence type="predicted"/>
<organism evidence="3 4">
    <name type="scientific">Phenylobacterium koreense</name>
    <dbReference type="NCBI Taxonomy" id="266125"/>
    <lineage>
        <taxon>Bacteria</taxon>
        <taxon>Pseudomonadati</taxon>
        <taxon>Pseudomonadota</taxon>
        <taxon>Alphaproteobacteria</taxon>
        <taxon>Caulobacterales</taxon>
        <taxon>Caulobacteraceae</taxon>
        <taxon>Phenylobacterium</taxon>
    </lineage>
</organism>
<gene>
    <name evidence="3" type="ORF">ABID41_003545</name>
</gene>
<reference evidence="3 4" key="1">
    <citation type="submission" date="2024-06" db="EMBL/GenBank/DDBJ databases">
        <title>Genomic Encyclopedia of Type Strains, Phase IV (KMG-IV): sequencing the most valuable type-strain genomes for metagenomic binning, comparative biology and taxonomic classification.</title>
        <authorList>
            <person name="Goeker M."/>
        </authorList>
    </citation>
    <scope>NUCLEOTIDE SEQUENCE [LARGE SCALE GENOMIC DNA]</scope>
    <source>
        <strain evidence="3 4">DSM 17809</strain>
    </source>
</reference>